<evidence type="ECO:0000259" key="1">
    <source>
        <dbReference type="PROSITE" id="PS50943"/>
    </source>
</evidence>
<dbReference type="GO" id="GO:0003677">
    <property type="term" value="F:DNA binding"/>
    <property type="evidence" value="ECO:0007669"/>
    <property type="project" value="InterPro"/>
</dbReference>
<accession>A0A2J8AZ88</accession>
<proteinExistence type="predicted"/>
<reference evidence="3" key="1">
    <citation type="submission" date="2017-04" db="EMBL/GenBank/DDBJ databases">
        <authorList>
            <person name="Bumgarner R.E."/>
            <person name="Fredricks D.N."/>
            <person name="Srinivasan S."/>
        </authorList>
    </citation>
    <scope>NUCLEOTIDE SEQUENCE [LARGE SCALE GENOMIC DNA]</scope>
    <source>
        <strain evidence="3">KA00405</strain>
    </source>
</reference>
<organism evidence="2 3">
    <name type="scientific">Mageeibacillus indolicus</name>
    <dbReference type="NCBI Taxonomy" id="884684"/>
    <lineage>
        <taxon>Bacteria</taxon>
        <taxon>Bacillati</taxon>
        <taxon>Bacillota</taxon>
        <taxon>Clostridia</taxon>
        <taxon>Eubacteriales</taxon>
        <taxon>Oscillospiraceae</taxon>
        <taxon>Mageeibacillus</taxon>
    </lineage>
</organism>
<dbReference type="EMBL" id="NBZD01000006">
    <property type="protein sequence ID" value="PNH17847.1"/>
    <property type="molecule type" value="Genomic_DNA"/>
</dbReference>
<dbReference type="SUPFAM" id="SSF47413">
    <property type="entry name" value="lambda repressor-like DNA-binding domains"/>
    <property type="match status" value="1"/>
</dbReference>
<name>A0A2J8AZ88_9FIRM</name>
<feature type="domain" description="HTH cro/C1-type" evidence="1">
    <location>
        <begin position="4"/>
        <end position="58"/>
    </location>
</feature>
<sequence length="80" mass="9116">MLTLKGLRQAYNFTQGELDKLFEVTTKTIQNMEVDSSNIKSAMLKKYLKAFNVAYEDVFLGAETEVTNFIEKQKTKLSGD</sequence>
<evidence type="ECO:0000313" key="3">
    <source>
        <dbReference type="Proteomes" id="UP000236394"/>
    </source>
</evidence>
<dbReference type="Proteomes" id="UP000236394">
    <property type="component" value="Unassembled WGS sequence"/>
</dbReference>
<dbReference type="AlphaFoldDB" id="A0A2J8AZ88"/>
<gene>
    <name evidence="2" type="ORF">B7R76_07605</name>
</gene>
<evidence type="ECO:0000313" key="2">
    <source>
        <dbReference type="EMBL" id="PNH17847.1"/>
    </source>
</evidence>
<dbReference type="InterPro" id="IPR010982">
    <property type="entry name" value="Lambda_DNA-bd_dom_sf"/>
</dbReference>
<dbReference type="InterPro" id="IPR001387">
    <property type="entry name" value="Cro/C1-type_HTH"/>
</dbReference>
<comment type="caution">
    <text evidence="2">The sequence shown here is derived from an EMBL/GenBank/DDBJ whole genome shotgun (WGS) entry which is preliminary data.</text>
</comment>
<dbReference type="Gene3D" id="1.10.260.40">
    <property type="entry name" value="lambda repressor-like DNA-binding domains"/>
    <property type="match status" value="1"/>
</dbReference>
<dbReference type="RefSeq" id="WP_102892775.1">
    <property type="nucleotide sequence ID" value="NZ_NBZD01000006.1"/>
</dbReference>
<dbReference type="Pfam" id="PF01381">
    <property type="entry name" value="HTH_3"/>
    <property type="match status" value="1"/>
</dbReference>
<protein>
    <submittedName>
        <fullName evidence="2">Transcriptional regulator</fullName>
    </submittedName>
</protein>
<dbReference type="PROSITE" id="PS50943">
    <property type="entry name" value="HTH_CROC1"/>
    <property type="match status" value="1"/>
</dbReference>